<dbReference type="OrthoDB" id="5734946at2"/>
<dbReference type="InterPro" id="IPR032314">
    <property type="entry name" value="DUF4845"/>
</dbReference>
<evidence type="ECO:0000313" key="3">
    <source>
        <dbReference type="Proteomes" id="UP000306631"/>
    </source>
</evidence>
<comment type="caution">
    <text evidence="2">The sequence shown here is derived from an EMBL/GenBank/DDBJ whole genome shotgun (WGS) entry which is preliminary data.</text>
</comment>
<sequence>MKTMNTQRGMTLTSFLVVLIVVAFGLYIGMKLFPMYQEYYSVRSAMKSLAKEPGVGNMEPGRVQDLFFKRLYINYSENVKPANVTFDRIDGGWNMKVNYEVRRAMIGNLDVVGRFDTNQELTRSGAE</sequence>
<proteinExistence type="predicted"/>
<dbReference type="Proteomes" id="UP000306631">
    <property type="component" value="Unassembled WGS sequence"/>
</dbReference>
<gene>
    <name evidence="2" type="ORF">E5352_01765</name>
</gene>
<evidence type="ECO:0000256" key="1">
    <source>
        <dbReference type="SAM" id="Phobius"/>
    </source>
</evidence>
<dbReference type="AlphaFoldDB" id="A0A4S2D9U4"/>
<dbReference type="EMBL" id="SRYW01000001">
    <property type="protein sequence ID" value="TGY37314.1"/>
    <property type="molecule type" value="Genomic_DNA"/>
</dbReference>
<organism evidence="2 3">
    <name type="scientific">Stenotrophomonas maltophilia</name>
    <name type="common">Pseudomonas maltophilia</name>
    <name type="synonym">Xanthomonas maltophilia</name>
    <dbReference type="NCBI Taxonomy" id="40324"/>
    <lineage>
        <taxon>Bacteria</taxon>
        <taxon>Pseudomonadati</taxon>
        <taxon>Pseudomonadota</taxon>
        <taxon>Gammaproteobacteria</taxon>
        <taxon>Lysobacterales</taxon>
        <taxon>Lysobacteraceae</taxon>
        <taxon>Stenotrophomonas</taxon>
        <taxon>Stenotrophomonas maltophilia group</taxon>
    </lineage>
</organism>
<dbReference type="Pfam" id="PF16137">
    <property type="entry name" value="DUF4845"/>
    <property type="match status" value="1"/>
</dbReference>
<protein>
    <submittedName>
        <fullName evidence="2">DUF4845 domain-containing protein</fullName>
    </submittedName>
</protein>
<name>A0A4S2D9U4_STEMA</name>
<dbReference type="RefSeq" id="WP_017356785.1">
    <property type="nucleotide sequence ID" value="NZ_SRYW01000001.1"/>
</dbReference>
<reference evidence="2 3" key="1">
    <citation type="submission" date="2019-04" db="EMBL/GenBank/DDBJ databases">
        <title>Microbes associate with the intestines of laboratory mice.</title>
        <authorList>
            <person name="Navarre W."/>
            <person name="Wong E."/>
            <person name="Huang K."/>
            <person name="Tropini C."/>
            <person name="Ng K."/>
            <person name="Yu B."/>
        </authorList>
    </citation>
    <scope>NUCLEOTIDE SEQUENCE [LARGE SCALE GENOMIC DNA]</scope>
    <source>
        <strain evidence="2 3">NM62_B4-13</strain>
    </source>
</reference>
<evidence type="ECO:0000313" key="2">
    <source>
        <dbReference type="EMBL" id="TGY37314.1"/>
    </source>
</evidence>
<keyword evidence="1" id="KW-0472">Membrane</keyword>
<keyword evidence="1" id="KW-1133">Transmembrane helix</keyword>
<keyword evidence="1" id="KW-0812">Transmembrane</keyword>
<accession>A0A4S2D9U4</accession>
<feature type="transmembrane region" description="Helical" evidence="1">
    <location>
        <begin position="12"/>
        <end position="33"/>
    </location>
</feature>